<organism evidence="1 2">
    <name type="scientific">Peronosclerospora sorghi</name>
    <dbReference type="NCBI Taxonomy" id="230839"/>
    <lineage>
        <taxon>Eukaryota</taxon>
        <taxon>Sar</taxon>
        <taxon>Stramenopiles</taxon>
        <taxon>Oomycota</taxon>
        <taxon>Peronosporomycetes</taxon>
        <taxon>Peronosporales</taxon>
        <taxon>Peronosporaceae</taxon>
        <taxon>Peronosclerospora</taxon>
    </lineage>
</organism>
<comment type="caution">
    <text evidence="1">The sequence shown here is derived from an EMBL/GenBank/DDBJ whole genome shotgun (WGS) entry which is preliminary data.</text>
</comment>
<proteinExistence type="predicted"/>
<evidence type="ECO:0000313" key="2">
    <source>
        <dbReference type="Proteomes" id="UP001163321"/>
    </source>
</evidence>
<reference evidence="1 2" key="1">
    <citation type="journal article" date="2022" name="bioRxiv">
        <title>The genome of the oomycete Peronosclerospora sorghi, a cosmopolitan pathogen of maize and sorghum, is inflated with dispersed pseudogenes.</title>
        <authorList>
            <person name="Fletcher K."/>
            <person name="Martin F."/>
            <person name="Isakeit T."/>
            <person name="Cavanaugh K."/>
            <person name="Magill C."/>
            <person name="Michelmore R."/>
        </authorList>
    </citation>
    <scope>NUCLEOTIDE SEQUENCE [LARGE SCALE GENOMIC DNA]</scope>
    <source>
        <strain evidence="1">P6</strain>
    </source>
</reference>
<name>A0ACC0WQE9_9STRA</name>
<accession>A0ACC0WQE9</accession>
<evidence type="ECO:0000313" key="1">
    <source>
        <dbReference type="EMBL" id="KAI9920962.1"/>
    </source>
</evidence>
<dbReference type="Proteomes" id="UP001163321">
    <property type="component" value="Chromosome 1"/>
</dbReference>
<protein>
    <submittedName>
        <fullName evidence="1">Uncharacterized protein</fullName>
    </submittedName>
</protein>
<dbReference type="EMBL" id="CM047580">
    <property type="protein sequence ID" value="KAI9920962.1"/>
    <property type="molecule type" value="Genomic_DNA"/>
</dbReference>
<sequence>METRAQKTPPPAGDKTLIVTSRQLTSTSSCNTPMCDDDADGSKVVEKLPTPTPTRSSRIYCMICGLESHSSIRLVRCKSCDKHFHAHCASLPLPPEEGNLFCRHSCYATYNKKHGHKGPVFRHGDYPRLATQIQSVLQEKSDRIQVRRQLPLHDVSTSRGRGRGRTRGRGRGRGRGGGRTAGIKRALEGDNDDEVSHSSLGITSMEGEVGERSSVSTPRSTTTAMTSYPRQNATSVLNSNSNKNALHQEDDDKNSQLASRSVSPASRRPSWGFDAEQENHFRNAHLTVPASSGMQVSRSTRGEYASMSAFDSTGTEEARPRHGQYPNPHSRQEVSHIHQSPSGFNSVSTFYDGIVPGTMPPPMPNQRILGIQPPPMQQRLDEEVPHRRGFKPPYCGSAVGPTPSSSPYANSQHADLPQGSRNGPPPNASNFGPQGQFPPQTPSQLRMRRHTPNIPWRNPSAFPSEVYERFSCHSDDANHVFRIDLSPVFADKATKLYQTEIDFFFRCFESPDVSLVVKGMSSELNQYIWAWPFILECCGNDTHFAFDHFQFKRNTDTDLPELAYVGELHLSMTSFNSYLEKYLSNASGKDVVVLEDHVTKKTITVVASENIIALNNLVLAKHCAQLYNDLIKGFQWDVFAGGIHCLLQYLPQSSWHAKFSSPRLHFNFPGARGSLCDPGNGTTDIAYQVLVGSLELVIFERFEPQSRAEFNHILQRSGYDRERRTMLLDAHLRALRFAQSSILLKKARVMTIDACCHAVALQALRSRQFFYKTETILVLITVTELYRGDTTFGVSSKKTVSVDPLTRRVYFSPGSGFTRAFPSEVFRLNAGYDSIRIVRCCVKVAYFFAMNNASMCTDGWVFDPRRAIVEAAKVNGVLGCPYKHECGVAIVRTGQFLRSALASGRPRTSPLLSFTSASAAINRTEVAQRQAQMVLFLESILPCLVGIVEEAYELGVSRPDDSDEFRKMFDDEIMWRTVDADLRHPPAENAENYSCCICKQEFTNLYKQCLGCSVYSRRCRPNMTYPIFRICLRCHSQPDQHHFKPRKIASYYDKLLSSEGHTGLLPATRRYQTVRSYFKCRCVPSLRCAYCGGCESCSCVCHTLFQTRFRFTAPANLERLQADVDAVVKYHQQQLQQQQQQQPQQQQR</sequence>
<gene>
    <name evidence="1" type="ORF">PsorP6_001220</name>
</gene>
<keyword evidence="2" id="KW-1185">Reference proteome</keyword>